<dbReference type="InterPro" id="IPR007858">
    <property type="entry name" value="Dpy-30_motif"/>
</dbReference>
<keyword evidence="6" id="KW-0206">Cytoskeleton</keyword>
<dbReference type="OMA" id="ELMFQQQ"/>
<dbReference type="RefSeq" id="XP_035123726.1">
    <property type="nucleotide sequence ID" value="XM_035267835.2"/>
</dbReference>
<proteinExistence type="inferred from homology"/>
<dbReference type="STRING" id="9483.ENSCJAP00000006609"/>
<dbReference type="RefSeq" id="XP_035123728.1">
    <property type="nucleotide sequence ID" value="XM_035267837.2"/>
</dbReference>
<evidence type="ECO:0000256" key="3">
    <source>
        <dbReference type="ARBA" id="ARBA00022490"/>
    </source>
</evidence>
<comment type="function">
    <text evidence="8">Functions as part of axonemal radial spoke complexes that play an important part in the motility of sperm and cilia. Plays a crucial role during acrosome biogenesis.</text>
</comment>
<evidence type="ECO:0000256" key="5">
    <source>
        <dbReference type="ARBA" id="ARBA00023069"/>
    </source>
</evidence>
<dbReference type="OrthoDB" id="432281at2759"/>
<evidence type="ECO:0000256" key="8">
    <source>
        <dbReference type="ARBA" id="ARBA00058296"/>
    </source>
</evidence>
<dbReference type="CTD" id="143241"/>
<evidence type="ECO:0000313" key="12">
    <source>
        <dbReference type="Ensembl" id="ENSCJAP00000006609.2"/>
    </source>
</evidence>
<keyword evidence="7" id="KW-0966">Cell projection</keyword>
<accession>F7HBD3</accession>
<evidence type="ECO:0000256" key="2">
    <source>
        <dbReference type="ARBA" id="ARBA00010849"/>
    </source>
</evidence>
<dbReference type="RefSeq" id="XP_009007890.1">
    <property type="nucleotide sequence ID" value="XM_009009642.3"/>
</dbReference>
<keyword evidence="5" id="KW-0969">Cilium</keyword>
<dbReference type="AlphaFoldDB" id="F7HBD3"/>
<evidence type="ECO:0000256" key="7">
    <source>
        <dbReference type="ARBA" id="ARBA00023273"/>
    </source>
</evidence>
<evidence type="ECO:0000256" key="1">
    <source>
        <dbReference type="ARBA" id="ARBA00004611"/>
    </source>
</evidence>
<dbReference type="PANTHER" id="PTHR23356">
    <property type="entry name" value="DPY30-RELATED"/>
    <property type="match status" value="1"/>
</dbReference>
<dbReference type="Pfam" id="PF05186">
    <property type="entry name" value="Dpy-30"/>
    <property type="match status" value="1"/>
</dbReference>
<dbReference type="InterPro" id="IPR037856">
    <property type="entry name" value="Sdc1/DPY30"/>
</dbReference>
<evidence type="ECO:0000256" key="10">
    <source>
        <dbReference type="ARBA" id="ARBA00068754"/>
    </source>
</evidence>
<reference evidence="12" key="1">
    <citation type="submission" date="2009-03" db="EMBL/GenBank/DDBJ databases">
        <authorList>
            <person name="Warren W."/>
            <person name="Ye L."/>
            <person name="Minx P."/>
            <person name="Worley K."/>
            <person name="Gibbs R."/>
            <person name="Wilson R.K."/>
        </authorList>
    </citation>
    <scope>NUCLEOTIDE SEQUENCE [LARGE SCALE GENOMIC DNA]</scope>
</reference>
<dbReference type="FunFam" id="1.20.890.10:FF:000009">
    <property type="entry name" value="DPY30 domain-containing protein 1"/>
    <property type="match status" value="1"/>
</dbReference>
<keyword evidence="3" id="KW-0963">Cytoplasm</keyword>
<evidence type="ECO:0000256" key="11">
    <source>
        <dbReference type="SAM" id="Coils"/>
    </source>
</evidence>
<keyword evidence="4" id="KW-0282">Flagellum</keyword>
<comment type="subunit">
    <text evidence="9">Component of the axonemal radial spoke complex 1 (RS1), at least composed of spoke head proteins RSPH1, RSPH3, RSPH9 and the cilia-specific component RSPH4A or sperm-specific component RSPH6A, spoke stalk proteins RSPH14, DNAJB13, DYDC1, ROPN1L and NME5, and the anchor protein IQUB. Interacts with SH3GL3.</text>
</comment>
<name>F7HBD3_CALJA</name>
<comment type="subcellular location">
    <subcellularLocation>
        <location evidence="1">Cytoplasm</location>
        <location evidence="1">Cytoskeleton</location>
        <location evidence="1">Flagellum axoneme</location>
    </subcellularLocation>
</comment>
<dbReference type="FunCoup" id="F7HBD3">
    <property type="interactions" value="12"/>
</dbReference>
<keyword evidence="13" id="KW-1185">Reference proteome</keyword>
<dbReference type="GeneID" id="100392843"/>
<dbReference type="GO" id="GO:0048188">
    <property type="term" value="C:Set1C/COMPASS complex"/>
    <property type="evidence" value="ECO:0007669"/>
    <property type="project" value="InterPro"/>
</dbReference>
<evidence type="ECO:0000313" key="13">
    <source>
        <dbReference type="Proteomes" id="UP000008225"/>
    </source>
</evidence>
<evidence type="ECO:0000256" key="4">
    <source>
        <dbReference type="ARBA" id="ARBA00022846"/>
    </source>
</evidence>
<dbReference type="CDD" id="cd22966">
    <property type="entry name" value="DD_DYDC-like"/>
    <property type="match status" value="1"/>
</dbReference>
<dbReference type="InterPro" id="IPR049630">
    <property type="entry name" value="DYDC-like_DD"/>
</dbReference>
<organism evidence="12 13">
    <name type="scientific">Callithrix jacchus</name>
    <name type="common">White-tufted-ear marmoset</name>
    <name type="synonym">Simia Jacchus</name>
    <dbReference type="NCBI Taxonomy" id="9483"/>
    <lineage>
        <taxon>Eukaryota</taxon>
        <taxon>Metazoa</taxon>
        <taxon>Chordata</taxon>
        <taxon>Craniata</taxon>
        <taxon>Vertebrata</taxon>
        <taxon>Euteleostomi</taxon>
        <taxon>Mammalia</taxon>
        <taxon>Eutheria</taxon>
        <taxon>Euarchontoglires</taxon>
        <taxon>Primates</taxon>
        <taxon>Haplorrhini</taxon>
        <taxon>Platyrrhini</taxon>
        <taxon>Cebidae</taxon>
        <taxon>Callitrichinae</taxon>
        <taxon>Callithrix</taxon>
        <taxon>Callithrix</taxon>
    </lineage>
</organism>
<feature type="coiled-coil region" evidence="11">
    <location>
        <begin position="49"/>
        <end position="122"/>
    </location>
</feature>
<keyword evidence="11" id="KW-0175">Coiled coil</keyword>
<dbReference type="Gene3D" id="1.20.890.10">
    <property type="entry name" value="cAMP-dependent protein kinase regulatory subunit, dimerization-anchoring domain"/>
    <property type="match status" value="1"/>
</dbReference>
<dbReference type="RefSeq" id="XP_035123727.1">
    <property type="nucleotide sequence ID" value="XM_035267836.2"/>
</dbReference>
<comment type="similarity">
    <text evidence="2">Belongs to the dpy-30 family.</text>
</comment>
<dbReference type="KEGG" id="cjc:100392843"/>
<evidence type="ECO:0000256" key="9">
    <source>
        <dbReference type="ARBA" id="ARBA00062391"/>
    </source>
</evidence>
<sequence>MESIYLQKHFGTCLTQGLAEVAKVHPADPIEYLALWIYKFKENVTMEQLRQKEMAELECERELALMEQEMMERLKAEELLFQQQQLALQLELEMQEKERQRIEELQRAQEQLEKEMRMNIENLVRSEDTLRSEEATLDSGKTLAETSGRFGAPNLSRVEELDEPMFSDVALNMDQDL</sequence>
<gene>
    <name evidence="12" type="primary">DYDC1</name>
</gene>
<reference evidence="12" key="2">
    <citation type="submission" date="2025-08" db="UniProtKB">
        <authorList>
            <consortium name="Ensembl"/>
        </authorList>
    </citation>
    <scope>IDENTIFICATION</scope>
</reference>
<dbReference type="PANTHER" id="PTHR23356:SF4">
    <property type="entry name" value="DPY30 DOMAIN-CONTAINING PROTEIN 1"/>
    <property type="match status" value="1"/>
</dbReference>
<evidence type="ECO:0000256" key="6">
    <source>
        <dbReference type="ARBA" id="ARBA00023212"/>
    </source>
</evidence>
<dbReference type="InParanoid" id="F7HBD3"/>
<dbReference type="GeneTree" id="ENSGT00940000161631"/>
<dbReference type="Ensembl" id="ENSCJAT00000006977.4">
    <property type="protein sequence ID" value="ENSCJAP00000006609.2"/>
    <property type="gene ID" value="ENSCJAG00000003641.5"/>
</dbReference>
<protein>
    <recommendedName>
        <fullName evidence="10">DPY30 domain-containing protein 1</fullName>
    </recommendedName>
</protein>
<reference evidence="12" key="3">
    <citation type="submission" date="2025-09" db="UniProtKB">
        <authorList>
            <consortium name="Ensembl"/>
        </authorList>
    </citation>
    <scope>IDENTIFICATION</scope>
</reference>
<dbReference type="Proteomes" id="UP000008225">
    <property type="component" value="Chromosome 12"/>
</dbReference>